<dbReference type="SUPFAM" id="SSF56935">
    <property type="entry name" value="Porins"/>
    <property type="match status" value="1"/>
</dbReference>
<dbReference type="InterPro" id="IPR023614">
    <property type="entry name" value="Porin_dom_sf"/>
</dbReference>
<dbReference type="RefSeq" id="WP_171607885.1">
    <property type="nucleotide sequence ID" value="NZ_WHPF01000007.1"/>
</dbReference>
<organism evidence="2 3">
    <name type="scientific">Limnovirga soli</name>
    <dbReference type="NCBI Taxonomy" id="2656915"/>
    <lineage>
        <taxon>Bacteria</taxon>
        <taxon>Pseudomonadati</taxon>
        <taxon>Bacteroidota</taxon>
        <taxon>Chitinophagia</taxon>
        <taxon>Chitinophagales</taxon>
        <taxon>Chitinophagaceae</taxon>
        <taxon>Limnovirga</taxon>
    </lineage>
</organism>
<proteinExistence type="predicted"/>
<name>A0A8J8JX32_9BACT</name>
<evidence type="ECO:0000313" key="3">
    <source>
        <dbReference type="Proteomes" id="UP000598971"/>
    </source>
</evidence>
<protein>
    <submittedName>
        <fullName evidence="2">Porin</fullName>
    </submittedName>
</protein>
<feature type="signal peptide" evidence="1">
    <location>
        <begin position="1"/>
        <end position="25"/>
    </location>
</feature>
<dbReference type="AlphaFoldDB" id="A0A8J8JX32"/>
<keyword evidence="3" id="KW-1185">Reference proteome</keyword>
<comment type="caution">
    <text evidence="2">The sequence shown here is derived from an EMBL/GenBank/DDBJ whole genome shotgun (WGS) entry which is preliminary data.</text>
</comment>
<accession>A0A8J8JX32</accession>
<gene>
    <name evidence="2" type="ORF">GD597_10760</name>
</gene>
<dbReference type="EMBL" id="WHPF01000007">
    <property type="protein sequence ID" value="NNV55941.1"/>
    <property type="molecule type" value="Genomic_DNA"/>
</dbReference>
<evidence type="ECO:0000313" key="2">
    <source>
        <dbReference type="EMBL" id="NNV55941.1"/>
    </source>
</evidence>
<sequence>MKLLLTKLVLLLFVFQAVSIQMAQAQFLMDMVDTTKDVGKGLLSIYKKYDHIKIGGYIQSQYQQVEAKGAKSFEGGDFATNVDNRFMLRRGRIRFDYVHFSNNTKPSVQFVFQFDGTERGVFIRDFWGRVFENNLKLFSLSTGMFARPFGYELNLSSSDRESPERGRMSQILMKTERDMGAMISLEPRGRNNWLHYVKIDAGLFNGQGLAATADYDSYKDFIIRANAKPFHLNKSLLFSTGISYLNGGFIQNNKYVYNIATVNGVTGFTEDSTSSKVGTRLPRKYYGADAQLKWLHANNSATELRAEYWWGTQTANASSTETPAVLLTEPYYIRPFNGAFLYLLHSFDKHNQLGIKYDWYDPNTKLSAGEIGQANGSKAADIRYNTMGAGYIHYFDDNLKVVAWYNWVNNEHTQLSGYTNNVKDNVFTLRMQYRF</sequence>
<dbReference type="Proteomes" id="UP000598971">
    <property type="component" value="Unassembled WGS sequence"/>
</dbReference>
<dbReference type="Gene3D" id="2.40.160.10">
    <property type="entry name" value="Porin"/>
    <property type="match status" value="1"/>
</dbReference>
<evidence type="ECO:0000256" key="1">
    <source>
        <dbReference type="SAM" id="SignalP"/>
    </source>
</evidence>
<reference evidence="2" key="1">
    <citation type="submission" date="2019-10" db="EMBL/GenBank/DDBJ databases">
        <title>Draft genome sequence of Panacibacter sp. KCS-6.</title>
        <authorList>
            <person name="Yim K.J."/>
        </authorList>
    </citation>
    <scope>NUCLEOTIDE SEQUENCE</scope>
    <source>
        <strain evidence="2">KCS-6</strain>
    </source>
</reference>
<feature type="chain" id="PRO_5035196473" evidence="1">
    <location>
        <begin position="26"/>
        <end position="435"/>
    </location>
</feature>
<keyword evidence="1" id="KW-0732">Signal</keyword>